<keyword evidence="3" id="KW-0813">Transport</keyword>
<evidence type="ECO:0000256" key="5">
    <source>
        <dbReference type="ARBA" id="ARBA00022692"/>
    </source>
</evidence>
<evidence type="ECO:0000256" key="1">
    <source>
        <dbReference type="ARBA" id="ARBA00004651"/>
    </source>
</evidence>
<keyword evidence="5 8" id="KW-0812">Transmembrane</keyword>
<protein>
    <submittedName>
        <fullName evidence="9">ABC transporter, permease protein, probably Coelichelin uptake porter (Iron Chelate Uptake)</fullName>
    </submittedName>
</protein>
<reference evidence="9 10" key="1">
    <citation type="submission" date="2014-03" db="EMBL/GenBank/DDBJ databases">
        <title>Genomics of Bifidobacteria.</title>
        <authorList>
            <person name="Ventura M."/>
            <person name="Milani C."/>
            <person name="Lugli G.A."/>
        </authorList>
    </citation>
    <scope>NUCLEOTIDE SEQUENCE [LARGE SCALE GENOMIC DNA]</scope>
    <source>
        <strain evidence="9 10">DSM 23973</strain>
    </source>
</reference>
<proteinExistence type="inferred from homology"/>
<dbReference type="GO" id="GO:0005886">
    <property type="term" value="C:plasma membrane"/>
    <property type="evidence" value="ECO:0007669"/>
    <property type="project" value="UniProtKB-SubCell"/>
</dbReference>
<evidence type="ECO:0000256" key="7">
    <source>
        <dbReference type="ARBA" id="ARBA00023136"/>
    </source>
</evidence>
<feature type="transmembrane region" description="Helical" evidence="8">
    <location>
        <begin position="93"/>
        <end position="111"/>
    </location>
</feature>
<sequence>MNDARSLNDTANGTANGTAVAAVAARLRDLRRRQRMRSLLVTLTLGILAATLFVADLAFGHEIYPIGDILKVLGGEFVPGLSFTIGELRLPRVVVGLLAGFAFGVAGVSFQQMLRNTMASPDIIGITAGANLTAVFAIIVLGWSGPSLSAAAVVGGILTALLTVRLAWRGTFSTGRLILMGIGVAAALNAATSWILVRGDQWNIQQASRWLTGSLASSDWSDVPALVAVTVLAAVPLIALARQVDVMRFGDPMARGLGVRVESVQMTVIVLSVLLLSTATASSGPISFVSFLSGPLAMWLNGPHRPAIVQSGLVGSCIVLAADIVAQHIPPTQLPVGVVTSIIAGPILILLIIRLSRKQVLA</sequence>
<dbReference type="STRING" id="1437609.BCAL_0654"/>
<feature type="transmembrane region" description="Helical" evidence="8">
    <location>
        <begin position="38"/>
        <end position="59"/>
    </location>
</feature>
<evidence type="ECO:0000256" key="4">
    <source>
        <dbReference type="ARBA" id="ARBA00022475"/>
    </source>
</evidence>
<dbReference type="Proteomes" id="UP000029072">
    <property type="component" value="Unassembled WGS sequence"/>
</dbReference>
<dbReference type="InterPro" id="IPR000522">
    <property type="entry name" value="ABC_transptr_permease_BtuC"/>
</dbReference>
<dbReference type="OrthoDB" id="4455417at2"/>
<feature type="transmembrane region" description="Helical" evidence="8">
    <location>
        <begin position="332"/>
        <end position="353"/>
    </location>
</feature>
<dbReference type="GO" id="GO:0022857">
    <property type="term" value="F:transmembrane transporter activity"/>
    <property type="evidence" value="ECO:0007669"/>
    <property type="project" value="InterPro"/>
</dbReference>
<gene>
    <name evidence="9" type="ORF">BCAL_0654</name>
</gene>
<feature type="transmembrane region" description="Helical" evidence="8">
    <location>
        <begin position="123"/>
        <end position="143"/>
    </location>
</feature>
<feature type="transmembrane region" description="Helical" evidence="8">
    <location>
        <begin position="223"/>
        <end position="241"/>
    </location>
</feature>
<dbReference type="GO" id="GO:0033214">
    <property type="term" value="P:siderophore-iron import into cell"/>
    <property type="evidence" value="ECO:0007669"/>
    <property type="project" value="TreeGrafter"/>
</dbReference>
<evidence type="ECO:0000256" key="8">
    <source>
        <dbReference type="SAM" id="Phobius"/>
    </source>
</evidence>
<comment type="similarity">
    <text evidence="2">Belongs to the binding-protein-dependent transport system permease family. FecCD subfamily.</text>
</comment>
<accession>A0A087A9E9</accession>
<keyword evidence="6 8" id="KW-1133">Transmembrane helix</keyword>
<comment type="caution">
    <text evidence="9">The sequence shown here is derived from an EMBL/GenBank/DDBJ whole genome shotgun (WGS) entry which is preliminary data.</text>
</comment>
<evidence type="ECO:0000313" key="10">
    <source>
        <dbReference type="Proteomes" id="UP000029072"/>
    </source>
</evidence>
<dbReference type="Pfam" id="PF01032">
    <property type="entry name" value="FecCD"/>
    <property type="match status" value="1"/>
</dbReference>
<feature type="transmembrane region" description="Helical" evidence="8">
    <location>
        <begin position="177"/>
        <end position="197"/>
    </location>
</feature>
<dbReference type="InterPro" id="IPR037294">
    <property type="entry name" value="ABC_BtuC-like"/>
</dbReference>
<dbReference type="eggNOG" id="COG4779">
    <property type="taxonomic scope" value="Bacteria"/>
</dbReference>
<dbReference type="PANTHER" id="PTHR30472">
    <property type="entry name" value="FERRIC ENTEROBACTIN TRANSPORT SYSTEM PERMEASE PROTEIN"/>
    <property type="match status" value="1"/>
</dbReference>
<evidence type="ECO:0000313" key="9">
    <source>
        <dbReference type="EMBL" id="KFI55399.1"/>
    </source>
</evidence>
<dbReference type="EMBL" id="JGYS01000005">
    <property type="protein sequence ID" value="KFI55399.1"/>
    <property type="molecule type" value="Genomic_DNA"/>
</dbReference>
<keyword evidence="7 8" id="KW-0472">Membrane</keyword>
<comment type="subcellular location">
    <subcellularLocation>
        <location evidence="1">Cell membrane</location>
        <topology evidence="1">Multi-pass membrane protein</topology>
    </subcellularLocation>
</comment>
<dbReference type="Gene3D" id="1.10.3470.10">
    <property type="entry name" value="ABC transporter involved in vitamin B12 uptake, BtuC"/>
    <property type="match status" value="1"/>
</dbReference>
<evidence type="ECO:0000256" key="3">
    <source>
        <dbReference type="ARBA" id="ARBA00022448"/>
    </source>
</evidence>
<name>A0A087A9E9_9BIFI</name>
<dbReference type="SUPFAM" id="SSF81345">
    <property type="entry name" value="ABC transporter involved in vitamin B12 uptake, BtuC"/>
    <property type="match status" value="1"/>
</dbReference>
<keyword evidence="4" id="KW-1003">Cell membrane</keyword>
<dbReference type="RefSeq" id="WP_043164312.1">
    <property type="nucleotide sequence ID" value="NZ_JDUV01000002.1"/>
</dbReference>
<dbReference type="CDD" id="cd06550">
    <property type="entry name" value="TM_ABC_iron-siderophores_like"/>
    <property type="match status" value="1"/>
</dbReference>
<organism evidence="9 10">
    <name type="scientific">Bifidobacterium callitrichos DSM 23973</name>
    <dbReference type="NCBI Taxonomy" id="1437609"/>
    <lineage>
        <taxon>Bacteria</taxon>
        <taxon>Bacillati</taxon>
        <taxon>Actinomycetota</taxon>
        <taxon>Actinomycetes</taxon>
        <taxon>Bifidobacteriales</taxon>
        <taxon>Bifidobacteriaceae</taxon>
        <taxon>Bifidobacterium</taxon>
    </lineage>
</organism>
<evidence type="ECO:0000256" key="2">
    <source>
        <dbReference type="ARBA" id="ARBA00007935"/>
    </source>
</evidence>
<dbReference type="AlphaFoldDB" id="A0A087A9E9"/>
<dbReference type="PANTHER" id="PTHR30472:SF24">
    <property type="entry name" value="FERRIC ENTEROBACTIN TRANSPORT SYSTEM PERMEASE PROTEIN FEPG"/>
    <property type="match status" value="1"/>
</dbReference>
<evidence type="ECO:0000256" key="6">
    <source>
        <dbReference type="ARBA" id="ARBA00022989"/>
    </source>
</evidence>
<feature type="transmembrane region" description="Helical" evidence="8">
    <location>
        <begin position="149"/>
        <end position="168"/>
    </location>
</feature>